<sequence length="236" mass="26561">MRLLEILPNLNLEEPEINIVGRSILLDTPNSDQSSPELLIELPAHNLSCNSLNETFDTDEIMAHNLETENSSSNDTIISNILERRRIVDINVFEQIQSIRHNKFDCSFLDMVFQHECRRGYRCKMCNFESTIHSERTVQSNKEFSLGINTAIVNGSSAIDNTYNLLFKFNLYNIYVYQTDGTGEQPYATSTMVGMDASWVAGQPPMANTASPSAWQLTSGLGRRLGTRQGPTHLGH</sequence>
<protein>
    <submittedName>
        <fullName evidence="1">Uncharacterized protein</fullName>
    </submittedName>
</protein>
<name>A0A6G0Y6P7_APHCR</name>
<organism evidence="1 2">
    <name type="scientific">Aphis craccivora</name>
    <name type="common">Cowpea aphid</name>
    <dbReference type="NCBI Taxonomy" id="307492"/>
    <lineage>
        <taxon>Eukaryota</taxon>
        <taxon>Metazoa</taxon>
        <taxon>Ecdysozoa</taxon>
        <taxon>Arthropoda</taxon>
        <taxon>Hexapoda</taxon>
        <taxon>Insecta</taxon>
        <taxon>Pterygota</taxon>
        <taxon>Neoptera</taxon>
        <taxon>Paraneoptera</taxon>
        <taxon>Hemiptera</taxon>
        <taxon>Sternorrhyncha</taxon>
        <taxon>Aphidomorpha</taxon>
        <taxon>Aphidoidea</taxon>
        <taxon>Aphididae</taxon>
        <taxon>Aphidini</taxon>
        <taxon>Aphis</taxon>
        <taxon>Aphis</taxon>
    </lineage>
</organism>
<gene>
    <name evidence="1" type="ORF">FWK35_00017915</name>
</gene>
<dbReference type="EMBL" id="VUJU01005817">
    <property type="protein sequence ID" value="KAF0750183.1"/>
    <property type="molecule type" value="Genomic_DNA"/>
</dbReference>
<evidence type="ECO:0000313" key="1">
    <source>
        <dbReference type="EMBL" id="KAF0750183.1"/>
    </source>
</evidence>
<keyword evidence="2" id="KW-1185">Reference proteome</keyword>
<reference evidence="1 2" key="1">
    <citation type="submission" date="2019-08" db="EMBL/GenBank/DDBJ databases">
        <title>Whole genome of Aphis craccivora.</title>
        <authorList>
            <person name="Voronova N.V."/>
            <person name="Shulinski R.S."/>
            <person name="Bandarenka Y.V."/>
            <person name="Zhorov D.G."/>
            <person name="Warner D."/>
        </authorList>
    </citation>
    <scope>NUCLEOTIDE SEQUENCE [LARGE SCALE GENOMIC DNA]</scope>
    <source>
        <strain evidence="1">180601</strain>
        <tissue evidence="1">Whole Body</tissue>
    </source>
</reference>
<accession>A0A6G0Y6P7</accession>
<dbReference type="Proteomes" id="UP000478052">
    <property type="component" value="Unassembled WGS sequence"/>
</dbReference>
<comment type="caution">
    <text evidence="1">The sequence shown here is derived from an EMBL/GenBank/DDBJ whole genome shotgun (WGS) entry which is preliminary data.</text>
</comment>
<proteinExistence type="predicted"/>
<evidence type="ECO:0000313" key="2">
    <source>
        <dbReference type="Proteomes" id="UP000478052"/>
    </source>
</evidence>
<dbReference type="AlphaFoldDB" id="A0A6G0Y6P7"/>